<evidence type="ECO:0000256" key="1">
    <source>
        <dbReference type="SAM" id="SignalP"/>
    </source>
</evidence>
<dbReference type="InterPro" id="IPR036322">
    <property type="entry name" value="WD40_repeat_dom_sf"/>
</dbReference>
<evidence type="ECO:0000313" key="3">
    <source>
        <dbReference type="Proteomes" id="UP000800036"/>
    </source>
</evidence>
<dbReference type="PANTHER" id="PTHR19879">
    <property type="entry name" value="TRANSCRIPTION INITIATION FACTOR TFIID"/>
    <property type="match status" value="1"/>
</dbReference>
<dbReference type="Proteomes" id="UP000800036">
    <property type="component" value="Unassembled WGS sequence"/>
</dbReference>
<dbReference type="InterPro" id="IPR001680">
    <property type="entry name" value="WD40_rpt"/>
</dbReference>
<dbReference type="SMART" id="SM00320">
    <property type="entry name" value="WD40"/>
    <property type="match status" value="3"/>
</dbReference>
<dbReference type="InterPro" id="IPR011659">
    <property type="entry name" value="WD40"/>
</dbReference>
<feature type="signal peptide" evidence="1">
    <location>
        <begin position="1"/>
        <end position="19"/>
    </location>
</feature>
<dbReference type="OrthoDB" id="1367865at2759"/>
<gene>
    <name evidence="2" type="ORF">BU23DRAFT_649313</name>
</gene>
<keyword evidence="3" id="KW-1185">Reference proteome</keyword>
<keyword evidence="1" id="KW-0732">Signal</keyword>
<feature type="chain" id="PRO_5025655072" evidence="1">
    <location>
        <begin position="20"/>
        <end position="412"/>
    </location>
</feature>
<sequence length="412" mass="45824">MVSVSVIIAATALLQAVSSAVPPGFKSVLANNVIVPKTTKDLAKNNVTAKWAPGYPKEWGSEDYHHLFDIPDPDDTFNGVITGDGKVLALFNNTHAELFDLVNNITASVFQLQVPDKNFIVGVNVNPSTQGGYDVFYGVATYMYDYAKTTFRQRVGSDLKPLGTPIAYEGQIGTISKQGKMVTLGGQIYDLSTTDNTPAATLEGQHDITDFSFSPDGVHLASVSYREETADLWNATSGEKIFAFPPTRAQNWLTRFSPDGKYIAITLGSTNNTIQFYQLSNLTAPPFEIKGFNFPSRVLDWSPTSQQIAIGDDGRFRIFNVPSKEIVQTWEVESNDYGNWGLRSIAWLDNGNQIAWQWGYGKYMYDFKTNTEWLWTIRAVDHSWGPEGLYLLKDKGQVVTVDGDSTVRFWKI</sequence>
<dbReference type="SUPFAM" id="SSF50978">
    <property type="entry name" value="WD40 repeat-like"/>
    <property type="match status" value="1"/>
</dbReference>
<reference evidence="2" key="1">
    <citation type="journal article" date="2020" name="Stud. Mycol.">
        <title>101 Dothideomycetes genomes: a test case for predicting lifestyles and emergence of pathogens.</title>
        <authorList>
            <person name="Haridas S."/>
            <person name="Albert R."/>
            <person name="Binder M."/>
            <person name="Bloem J."/>
            <person name="Labutti K."/>
            <person name="Salamov A."/>
            <person name="Andreopoulos B."/>
            <person name="Baker S."/>
            <person name="Barry K."/>
            <person name="Bills G."/>
            <person name="Bluhm B."/>
            <person name="Cannon C."/>
            <person name="Castanera R."/>
            <person name="Culley D."/>
            <person name="Daum C."/>
            <person name="Ezra D."/>
            <person name="Gonzalez J."/>
            <person name="Henrissat B."/>
            <person name="Kuo A."/>
            <person name="Liang C."/>
            <person name="Lipzen A."/>
            <person name="Lutzoni F."/>
            <person name="Magnuson J."/>
            <person name="Mondo S."/>
            <person name="Nolan M."/>
            <person name="Ohm R."/>
            <person name="Pangilinan J."/>
            <person name="Park H.-J."/>
            <person name="Ramirez L."/>
            <person name="Alfaro M."/>
            <person name="Sun H."/>
            <person name="Tritt A."/>
            <person name="Yoshinaga Y."/>
            <person name="Zwiers L.-H."/>
            <person name="Turgeon B."/>
            <person name="Goodwin S."/>
            <person name="Spatafora J."/>
            <person name="Crous P."/>
            <person name="Grigoriev I."/>
        </authorList>
    </citation>
    <scope>NUCLEOTIDE SEQUENCE</scope>
    <source>
        <strain evidence="2">CBS 107.79</strain>
    </source>
</reference>
<evidence type="ECO:0000313" key="2">
    <source>
        <dbReference type="EMBL" id="KAF1970650.1"/>
    </source>
</evidence>
<dbReference type="Gene3D" id="2.130.10.10">
    <property type="entry name" value="YVTN repeat-like/Quinoprotein amine dehydrogenase"/>
    <property type="match status" value="2"/>
</dbReference>
<dbReference type="EMBL" id="ML976699">
    <property type="protein sequence ID" value="KAF1970650.1"/>
    <property type="molecule type" value="Genomic_DNA"/>
</dbReference>
<dbReference type="Pfam" id="PF07676">
    <property type="entry name" value="PD40"/>
    <property type="match status" value="1"/>
</dbReference>
<proteinExistence type="predicted"/>
<dbReference type="InterPro" id="IPR015943">
    <property type="entry name" value="WD40/YVTN_repeat-like_dom_sf"/>
</dbReference>
<dbReference type="AlphaFoldDB" id="A0A6A5V1U7"/>
<dbReference type="PANTHER" id="PTHR19879:SF9">
    <property type="entry name" value="TRANSCRIPTION INITIATION FACTOR TFIID SUBUNIT 5"/>
    <property type="match status" value="1"/>
</dbReference>
<accession>A0A6A5V1U7</accession>
<dbReference type="SUPFAM" id="SSF82171">
    <property type="entry name" value="DPP6 N-terminal domain-like"/>
    <property type="match status" value="1"/>
</dbReference>
<organism evidence="2 3">
    <name type="scientific">Bimuria novae-zelandiae CBS 107.79</name>
    <dbReference type="NCBI Taxonomy" id="1447943"/>
    <lineage>
        <taxon>Eukaryota</taxon>
        <taxon>Fungi</taxon>
        <taxon>Dikarya</taxon>
        <taxon>Ascomycota</taxon>
        <taxon>Pezizomycotina</taxon>
        <taxon>Dothideomycetes</taxon>
        <taxon>Pleosporomycetidae</taxon>
        <taxon>Pleosporales</taxon>
        <taxon>Massarineae</taxon>
        <taxon>Didymosphaeriaceae</taxon>
        <taxon>Bimuria</taxon>
    </lineage>
</organism>
<name>A0A6A5V1U7_9PLEO</name>
<protein>
    <submittedName>
        <fullName evidence="2">YVTN repeat-like/Quino protein amine dehydrogenase</fullName>
    </submittedName>
</protein>